<accession>A0A3P8WN63</accession>
<dbReference type="SMART" id="SM00409">
    <property type="entry name" value="IG"/>
    <property type="match status" value="4"/>
</dbReference>
<evidence type="ECO:0000256" key="3">
    <source>
        <dbReference type="ARBA" id="ARBA00022729"/>
    </source>
</evidence>
<organism evidence="10 11">
    <name type="scientific">Cynoglossus semilaevis</name>
    <name type="common">Tongue sole</name>
    <dbReference type="NCBI Taxonomy" id="244447"/>
    <lineage>
        <taxon>Eukaryota</taxon>
        <taxon>Metazoa</taxon>
        <taxon>Chordata</taxon>
        <taxon>Craniata</taxon>
        <taxon>Vertebrata</taxon>
        <taxon>Euteleostomi</taxon>
        <taxon>Actinopterygii</taxon>
        <taxon>Neopterygii</taxon>
        <taxon>Teleostei</taxon>
        <taxon>Neoteleostei</taxon>
        <taxon>Acanthomorphata</taxon>
        <taxon>Carangaria</taxon>
        <taxon>Pleuronectiformes</taxon>
        <taxon>Pleuronectoidei</taxon>
        <taxon>Cynoglossidae</taxon>
        <taxon>Cynoglossinae</taxon>
        <taxon>Cynoglossus</taxon>
    </lineage>
</organism>
<dbReference type="PANTHER" id="PTHR11481:SF58">
    <property type="entry name" value="ALLERGIN-1"/>
    <property type="match status" value="1"/>
</dbReference>
<evidence type="ECO:0000313" key="10">
    <source>
        <dbReference type="Ensembl" id="ENSCSEP00000027922.1"/>
    </source>
</evidence>
<feature type="domain" description="Ig-like" evidence="9">
    <location>
        <begin position="530"/>
        <end position="615"/>
    </location>
</feature>
<dbReference type="Gene3D" id="2.60.40.10">
    <property type="entry name" value="Immunoglobulins"/>
    <property type="match status" value="4"/>
</dbReference>
<keyword evidence="4 8" id="KW-0472">Membrane</keyword>
<keyword evidence="3" id="KW-0732">Signal</keyword>
<keyword evidence="11" id="KW-1185">Reference proteome</keyword>
<comment type="subcellular location">
    <subcellularLocation>
        <location evidence="1">Cell membrane</location>
    </subcellularLocation>
</comment>
<dbReference type="Pfam" id="PF17736">
    <property type="entry name" value="Ig_C17orf99"/>
    <property type="match status" value="1"/>
</dbReference>
<keyword evidence="6" id="KW-0325">Glycoprotein</keyword>
<keyword evidence="7" id="KW-0393">Immunoglobulin domain</keyword>
<keyword evidence="8" id="KW-1133">Transmembrane helix</keyword>
<dbReference type="InterPro" id="IPR003598">
    <property type="entry name" value="Ig_sub2"/>
</dbReference>
<dbReference type="SMART" id="SM00408">
    <property type="entry name" value="IGc2"/>
    <property type="match status" value="2"/>
</dbReference>
<dbReference type="InterPro" id="IPR040878">
    <property type="entry name" value="IL-40-like_Ig"/>
</dbReference>
<proteinExistence type="predicted"/>
<dbReference type="GO" id="GO:0004888">
    <property type="term" value="F:transmembrane signaling receptor activity"/>
    <property type="evidence" value="ECO:0007669"/>
    <property type="project" value="TreeGrafter"/>
</dbReference>
<dbReference type="GO" id="GO:0007166">
    <property type="term" value="P:cell surface receptor signaling pathway"/>
    <property type="evidence" value="ECO:0007669"/>
    <property type="project" value="TreeGrafter"/>
</dbReference>
<dbReference type="Ensembl" id="ENSCSET00000028296.1">
    <property type="protein sequence ID" value="ENSCSEP00000027922.1"/>
    <property type="gene ID" value="ENSCSEG00000017822.1"/>
</dbReference>
<dbReference type="SUPFAM" id="SSF48726">
    <property type="entry name" value="Immunoglobulin"/>
    <property type="match status" value="4"/>
</dbReference>
<keyword evidence="8" id="KW-0812">Transmembrane</keyword>
<reference evidence="10 11" key="1">
    <citation type="journal article" date="2014" name="Nat. Genet.">
        <title>Whole-genome sequence of a flatfish provides insights into ZW sex chromosome evolution and adaptation to a benthic lifestyle.</title>
        <authorList>
            <person name="Chen S."/>
            <person name="Zhang G."/>
            <person name="Shao C."/>
            <person name="Huang Q."/>
            <person name="Liu G."/>
            <person name="Zhang P."/>
            <person name="Song W."/>
            <person name="An N."/>
            <person name="Chalopin D."/>
            <person name="Volff J.N."/>
            <person name="Hong Y."/>
            <person name="Li Q."/>
            <person name="Sha Z."/>
            <person name="Zhou H."/>
            <person name="Xie M."/>
            <person name="Yu Q."/>
            <person name="Liu Y."/>
            <person name="Xiang H."/>
            <person name="Wang N."/>
            <person name="Wu K."/>
            <person name="Yang C."/>
            <person name="Zhou Q."/>
            <person name="Liao X."/>
            <person name="Yang L."/>
            <person name="Hu Q."/>
            <person name="Zhang J."/>
            <person name="Meng L."/>
            <person name="Jin L."/>
            <person name="Tian Y."/>
            <person name="Lian J."/>
            <person name="Yang J."/>
            <person name="Miao G."/>
            <person name="Liu S."/>
            <person name="Liang Z."/>
            <person name="Yan F."/>
            <person name="Li Y."/>
            <person name="Sun B."/>
            <person name="Zhang H."/>
            <person name="Zhang J."/>
            <person name="Zhu Y."/>
            <person name="Du M."/>
            <person name="Zhao Y."/>
            <person name="Schartl M."/>
            <person name="Tang Q."/>
            <person name="Wang J."/>
        </authorList>
    </citation>
    <scope>NUCLEOTIDE SEQUENCE</scope>
</reference>
<keyword evidence="2" id="KW-1003">Cell membrane</keyword>
<reference evidence="10" key="2">
    <citation type="submission" date="2025-08" db="UniProtKB">
        <authorList>
            <consortium name="Ensembl"/>
        </authorList>
    </citation>
    <scope>IDENTIFICATION</scope>
</reference>
<name>A0A3P8WN63_CYNSE</name>
<dbReference type="InterPro" id="IPR007110">
    <property type="entry name" value="Ig-like_dom"/>
</dbReference>
<evidence type="ECO:0000256" key="8">
    <source>
        <dbReference type="SAM" id="Phobius"/>
    </source>
</evidence>
<dbReference type="InterPro" id="IPR050488">
    <property type="entry name" value="Ig_Fc_receptor"/>
</dbReference>
<feature type="transmembrane region" description="Helical" evidence="8">
    <location>
        <begin position="626"/>
        <end position="645"/>
    </location>
</feature>
<dbReference type="Pfam" id="PF13895">
    <property type="entry name" value="Ig_2"/>
    <property type="match status" value="2"/>
</dbReference>
<evidence type="ECO:0000256" key="2">
    <source>
        <dbReference type="ARBA" id="ARBA00022475"/>
    </source>
</evidence>
<dbReference type="AlphaFoldDB" id="A0A3P8WN63"/>
<evidence type="ECO:0000256" key="6">
    <source>
        <dbReference type="ARBA" id="ARBA00023180"/>
    </source>
</evidence>
<evidence type="ECO:0000256" key="1">
    <source>
        <dbReference type="ARBA" id="ARBA00004236"/>
    </source>
</evidence>
<dbReference type="FunFam" id="2.60.40.10:FF:000357">
    <property type="entry name" value="Fc receptor like 1"/>
    <property type="match status" value="1"/>
</dbReference>
<sequence length="683" mass="76249">MAHPSNNGNYTCKAAANFRSHSFIKESQTVVVERLSLTASTCMLTCEVKTLLYNVGLWILPANTVPSGTSVTLQCQVTVSHDNTAHLSHTFQLRRDEVLIYSITTTEDKVTFELNPSRAADSGSYECQVTVKEKSQKSHSQKLEVTGLQTPVLNLETNTLYEGNDFKATCRAPEEKGSLVFRFLRRYRNEEPQTMKTVPATGNSSETTLVLGQAGDYSLYCEYDITLVSGTRRSNHSNEEHVIVKVLTIKPVMNVLPSSNVYEGDLVEVVCRVEGAVKDVHIYLTKNKRILNETSSSILRHVFRAQEGDSGELVCKTEWRNVQKQNYYPFTLFSKPRLVLEPLELFEGDRMTLTCTVTVYVPERISQGTLQYTVYKNNVKITPSQSYITMAHPSNNGNYTCKAAANFRSHSFIKESQTVVVEAKVMLSKPVLSVVNGTLILGKPFQLHCHSDNGTLPIKYTLQGPKGFVGFVMVTRPEQKAIFNCPPIYKSSDLNKFICHANNSPQRPVEFGLVSQLFQTTKIIEPVSQPVLTIHPHMGDASEGQDLTLNCSVQSGTPPITFSWYHTERGALTTQTSKKLEQSFHIRNIKESHKGGYYCRSDNDASHTKQSNTVTVKVRWAGWKKGLVAFFCILLVLVLIIVVAFRKRLLAVTVTVCAEKMECYSAVITLSTVAPRELPALIG</sequence>
<evidence type="ECO:0000256" key="4">
    <source>
        <dbReference type="ARBA" id="ARBA00023136"/>
    </source>
</evidence>
<evidence type="ECO:0000259" key="9">
    <source>
        <dbReference type="PROSITE" id="PS50835"/>
    </source>
</evidence>
<dbReference type="STRING" id="244447.ENSCSEP00000027922"/>
<protein>
    <submittedName>
        <fullName evidence="10">Platelet and endothelial cell adhesion molecule 1a</fullName>
    </submittedName>
</protein>
<evidence type="ECO:0000256" key="5">
    <source>
        <dbReference type="ARBA" id="ARBA00023157"/>
    </source>
</evidence>
<keyword evidence="5" id="KW-1015">Disulfide bond</keyword>
<dbReference type="Proteomes" id="UP000265120">
    <property type="component" value="Chromosome 17"/>
</dbReference>
<dbReference type="PROSITE" id="PS50835">
    <property type="entry name" value="IG_LIKE"/>
    <property type="match status" value="3"/>
</dbReference>
<feature type="domain" description="Ig-like" evidence="9">
    <location>
        <begin position="336"/>
        <end position="420"/>
    </location>
</feature>
<dbReference type="InterPro" id="IPR013783">
    <property type="entry name" value="Ig-like_fold"/>
</dbReference>
<evidence type="ECO:0000256" key="7">
    <source>
        <dbReference type="ARBA" id="ARBA00023319"/>
    </source>
</evidence>
<dbReference type="Pfam" id="PF13927">
    <property type="entry name" value="Ig_3"/>
    <property type="match status" value="1"/>
</dbReference>
<dbReference type="InParanoid" id="A0A3P8WN63"/>
<dbReference type="PANTHER" id="PTHR11481">
    <property type="entry name" value="IMMUNOGLOBULIN FC RECEPTOR"/>
    <property type="match status" value="1"/>
</dbReference>
<reference evidence="10" key="3">
    <citation type="submission" date="2025-09" db="UniProtKB">
        <authorList>
            <consortium name="Ensembl"/>
        </authorList>
    </citation>
    <scope>IDENTIFICATION</scope>
</reference>
<dbReference type="GeneTree" id="ENSGT01140000282577"/>
<dbReference type="InterPro" id="IPR036179">
    <property type="entry name" value="Ig-like_dom_sf"/>
</dbReference>
<evidence type="ECO:0000313" key="11">
    <source>
        <dbReference type="Proteomes" id="UP000265120"/>
    </source>
</evidence>
<dbReference type="InterPro" id="IPR003599">
    <property type="entry name" value="Ig_sub"/>
</dbReference>
<feature type="domain" description="Ig-like" evidence="9">
    <location>
        <begin position="65"/>
        <end position="146"/>
    </location>
</feature>
<dbReference type="GO" id="GO:0006955">
    <property type="term" value="P:immune response"/>
    <property type="evidence" value="ECO:0007669"/>
    <property type="project" value="TreeGrafter"/>
</dbReference>
<dbReference type="GO" id="GO:0009897">
    <property type="term" value="C:external side of plasma membrane"/>
    <property type="evidence" value="ECO:0007669"/>
    <property type="project" value="TreeGrafter"/>
</dbReference>